<name>A0ABT3UVB7_9ACTN</name>
<keyword evidence="4" id="KW-1185">Reference proteome</keyword>
<feature type="compositionally biased region" description="Low complexity" evidence="1">
    <location>
        <begin position="190"/>
        <end position="210"/>
    </location>
</feature>
<evidence type="ECO:0008006" key="5">
    <source>
        <dbReference type="Google" id="ProtNLM"/>
    </source>
</evidence>
<accession>A0ABT3UVB7</accession>
<sequence length="232" mass="22455">MAGKAGEEGHIRPEHGTDVMDRDPAEPESVGGAPIFVDPSGRRAGRMRRMGWLVAAGCVCSAATLGIAIADGNSTAPWLQIPGVLGDSGQDLSVDEAQRSKRPTSGAPTAAGPSSTAAGSPIRRPSEDTAPEAMGGSPSGGTGSNSSSGEPSAAGSSAKAGDAGAASADPEEAVVAQPGRTASPDAAQEPTTAPSTAASTAPDTSAEPSPSGTPSGGLLDGIADVVTGLFGK</sequence>
<feature type="compositionally biased region" description="Low complexity" evidence="1">
    <location>
        <begin position="103"/>
        <end position="121"/>
    </location>
</feature>
<feature type="region of interest" description="Disordered" evidence="1">
    <location>
        <begin position="84"/>
        <end position="221"/>
    </location>
</feature>
<comment type="caution">
    <text evidence="3">The sequence shown here is derived from an EMBL/GenBank/DDBJ whole genome shotgun (WGS) entry which is preliminary data.</text>
</comment>
<evidence type="ECO:0000313" key="3">
    <source>
        <dbReference type="EMBL" id="MCX4231447.1"/>
    </source>
</evidence>
<feature type="region of interest" description="Disordered" evidence="1">
    <location>
        <begin position="1"/>
        <end position="41"/>
    </location>
</feature>
<feature type="transmembrane region" description="Helical" evidence="2">
    <location>
        <begin position="50"/>
        <end position="70"/>
    </location>
</feature>
<evidence type="ECO:0000313" key="4">
    <source>
        <dbReference type="Proteomes" id="UP001165590"/>
    </source>
</evidence>
<dbReference type="Proteomes" id="UP001165590">
    <property type="component" value="Unassembled WGS sequence"/>
</dbReference>
<keyword evidence="2" id="KW-0472">Membrane</keyword>
<dbReference type="EMBL" id="JAIFZO010000001">
    <property type="protein sequence ID" value="MCX4231447.1"/>
    <property type="molecule type" value="Genomic_DNA"/>
</dbReference>
<protein>
    <recommendedName>
        <fullName evidence="5">Translation initiation factor IF-2</fullName>
    </recommendedName>
</protein>
<feature type="compositionally biased region" description="Low complexity" evidence="1">
    <location>
        <begin position="144"/>
        <end position="168"/>
    </location>
</feature>
<proteinExistence type="predicted"/>
<evidence type="ECO:0000256" key="1">
    <source>
        <dbReference type="SAM" id="MobiDB-lite"/>
    </source>
</evidence>
<evidence type="ECO:0000256" key="2">
    <source>
        <dbReference type="SAM" id="Phobius"/>
    </source>
</evidence>
<gene>
    <name evidence="3" type="ORF">K3769_01400</name>
</gene>
<keyword evidence="2" id="KW-1133">Transmembrane helix</keyword>
<dbReference type="RefSeq" id="WP_267024561.1">
    <property type="nucleotide sequence ID" value="NZ_JAIFZO010000001.1"/>
</dbReference>
<keyword evidence="2" id="KW-0812">Transmembrane</keyword>
<organism evidence="3 4">
    <name type="scientific">Streptomyces ortus</name>
    <dbReference type="NCBI Taxonomy" id="2867268"/>
    <lineage>
        <taxon>Bacteria</taxon>
        <taxon>Bacillati</taxon>
        <taxon>Actinomycetota</taxon>
        <taxon>Actinomycetes</taxon>
        <taxon>Kitasatosporales</taxon>
        <taxon>Streptomycetaceae</taxon>
        <taxon>Streptomyces</taxon>
    </lineage>
</organism>
<feature type="compositionally biased region" description="Basic and acidic residues" evidence="1">
    <location>
        <begin position="1"/>
        <end position="25"/>
    </location>
</feature>
<reference evidence="3" key="1">
    <citation type="journal article" date="2022" name="bioRxiv">
        <title>Discovery and biosynthetic assessment of Streptomyces ortus sp nov. isolated from a deep-sea sponge.</title>
        <authorList>
            <person name="Williams S.E."/>
        </authorList>
    </citation>
    <scope>NUCLEOTIDE SEQUENCE</scope>
    <source>
        <strain evidence="3">A15ISP2-DRY2</strain>
    </source>
</reference>